<dbReference type="AlphaFoldDB" id="A0A561CAA0"/>
<dbReference type="SUPFAM" id="SSF47240">
    <property type="entry name" value="Ferritin-like"/>
    <property type="match status" value="1"/>
</dbReference>
<dbReference type="InterPro" id="IPR011881">
    <property type="entry name" value="PaaA"/>
</dbReference>
<accession>A0A561CAA0</accession>
<name>A0A561CAA0_9BACI</name>
<dbReference type="InterPro" id="IPR009078">
    <property type="entry name" value="Ferritin-like_SF"/>
</dbReference>
<dbReference type="GO" id="GO:0097266">
    <property type="term" value="F:phenylacetyl-CoA 1,2-epoxidase activity"/>
    <property type="evidence" value="ECO:0007669"/>
    <property type="project" value="InterPro"/>
</dbReference>
<dbReference type="Pfam" id="PF05138">
    <property type="entry name" value="PaaA_PaaC"/>
    <property type="match status" value="1"/>
</dbReference>
<dbReference type="GO" id="GO:0010124">
    <property type="term" value="P:phenylacetate catabolic process"/>
    <property type="evidence" value="ECO:0007669"/>
    <property type="project" value="InterPro"/>
</dbReference>
<protein>
    <submittedName>
        <fullName evidence="1">Ring-1,2-phenylacetyl-CoA epoxidase subunit PaaA</fullName>
    </submittedName>
</protein>
<dbReference type="Proteomes" id="UP000319671">
    <property type="component" value="Unassembled WGS sequence"/>
</dbReference>
<dbReference type="InterPro" id="IPR052703">
    <property type="entry name" value="Aromatic_CoA_ox/epox"/>
</dbReference>
<dbReference type="PANTHER" id="PTHR30458:SF2">
    <property type="entry name" value="1,2-PHENYLACETYL-COA EPOXIDASE, SUBUNIT A"/>
    <property type="match status" value="1"/>
</dbReference>
<dbReference type="InterPro" id="IPR007814">
    <property type="entry name" value="PaaA_PaaC"/>
</dbReference>
<gene>
    <name evidence="1" type="ORF">FB550_13015</name>
</gene>
<evidence type="ECO:0000313" key="2">
    <source>
        <dbReference type="Proteomes" id="UP000319671"/>
    </source>
</evidence>
<reference evidence="1 2" key="1">
    <citation type="submission" date="2019-06" db="EMBL/GenBank/DDBJ databases">
        <title>Sorghum-associated microbial communities from plants grown in Nebraska, USA.</title>
        <authorList>
            <person name="Schachtman D."/>
        </authorList>
    </citation>
    <scope>NUCLEOTIDE SEQUENCE [LARGE SCALE GENOMIC DNA]</scope>
    <source>
        <strain evidence="1 2">2482</strain>
    </source>
</reference>
<organism evidence="1 2">
    <name type="scientific">Neobacillus bataviensis</name>
    <dbReference type="NCBI Taxonomy" id="220685"/>
    <lineage>
        <taxon>Bacteria</taxon>
        <taxon>Bacillati</taxon>
        <taxon>Bacillota</taxon>
        <taxon>Bacilli</taxon>
        <taxon>Bacillales</taxon>
        <taxon>Bacillaceae</taxon>
        <taxon>Neobacillus</taxon>
    </lineage>
</organism>
<dbReference type="GO" id="GO:0005829">
    <property type="term" value="C:cytosol"/>
    <property type="evidence" value="ECO:0007669"/>
    <property type="project" value="TreeGrafter"/>
</dbReference>
<proteinExistence type="predicted"/>
<evidence type="ECO:0000313" key="1">
    <source>
        <dbReference type="EMBL" id="TWD87958.1"/>
    </source>
</evidence>
<dbReference type="Gene3D" id="1.20.1260.10">
    <property type="match status" value="1"/>
</dbReference>
<dbReference type="InterPro" id="IPR012347">
    <property type="entry name" value="Ferritin-like"/>
</dbReference>
<dbReference type="PANTHER" id="PTHR30458">
    <property type="entry name" value="PHENYLACETIC ACID DEGRADATION PROTEIN PAA"/>
    <property type="match status" value="1"/>
</dbReference>
<comment type="caution">
    <text evidence="1">The sequence shown here is derived from an EMBL/GenBank/DDBJ whole genome shotgun (WGS) entry which is preliminary data.</text>
</comment>
<keyword evidence="2" id="KW-1185">Reference proteome</keyword>
<sequence length="357" mass="40776">MICLEYTIKTMIIENILAINITIKYNNVKYTLYKKGGINVSALEKDFTEQEKLEKFVARIEASDKIEADDWMPEEYRVALIKLISQHGISEIMGALPEKEWVPKAPSLRRKLGIMAKVQDEMGHGQLLLRVAEDLLKPYGKDRGDLMQDLFNGDLKFHNVFHMATNTWADAGMIGWLVDGAAIITQTNMLGASYGPYARALHRICAEEVFHAQHGEAIIMALAEGTEEQKQMIQESLNDWWEALLMFFGPASSTTTGTSKQDVTIKYKIRTSTNEELRQSFFSKYIPRILSLGLTIPDPTLHFDEEQQLWVYQQPDWNKFKQIIRNNGPRSQARLNLRRVSYETNAWVLDALSAAVN</sequence>
<dbReference type="NCBIfam" id="TIGR02156">
    <property type="entry name" value="PA_CoA_Oxy1"/>
    <property type="match status" value="1"/>
</dbReference>
<dbReference type="EMBL" id="VIVN01000030">
    <property type="protein sequence ID" value="TWD87958.1"/>
    <property type="molecule type" value="Genomic_DNA"/>
</dbReference>